<accession>A0A8C9S406</accession>
<feature type="compositionally biased region" description="Polar residues" evidence="1">
    <location>
        <begin position="464"/>
        <end position="478"/>
    </location>
</feature>
<feature type="compositionally biased region" description="Basic and acidic residues" evidence="1">
    <location>
        <begin position="124"/>
        <end position="139"/>
    </location>
</feature>
<reference evidence="2 3" key="1">
    <citation type="submission" date="2019-04" db="EMBL/GenBank/DDBJ databases">
        <authorList>
            <consortium name="Wellcome Sanger Institute Data Sharing"/>
        </authorList>
    </citation>
    <scope>NUCLEOTIDE SEQUENCE [LARGE SCALE GENOMIC DNA]</scope>
</reference>
<evidence type="ECO:0000256" key="1">
    <source>
        <dbReference type="SAM" id="MobiDB-lite"/>
    </source>
</evidence>
<feature type="compositionally biased region" description="Acidic residues" evidence="1">
    <location>
        <begin position="44"/>
        <end position="56"/>
    </location>
</feature>
<organism evidence="2 3">
    <name type="scientific">Scleropages formosus</name>
    <name type="common">Asian bonytongue</name>
    <name type="synonym">Osteoglossum formosum</name>
    <dbReference type="NCBI Taxonomy" id="113540"/>
    <lineage>
        <taxon>Eukaryota</taxon>
        <taxon>Metazoa</taxon>
        <taxon>Chordata</taxon>
        <taxon>Craniata</taxon>
        <taxon>Vertebrata</taxon>
        <taxon>Euteleostomi</taxon>
        <taxon>Actinopterygii</taxon>
        <taxon>Neopterygii</taxon>
        <taxon>Teleostei</taxon>
        <taxon>Osteoglossocephala</taxon>
        <taxon>Osteoglossomorpha</taxon>
        <taxon>Osteoglossiformes</taxon>
        <taxon>Osteoglossidae</taxon>
        <taxon>Scleropages</taxon>
    </lineage>
</organism>
<feature type="region of interest" description="Disordered" evidence="1">
    <location>
        <begin position="375"/>
        <end position="718"/>
    </location>
</feature>
<keyword evidence="3" id="KW-1185">Reference proteome</keyword>
<dbReference type="Proteomes" id="UP000694397">
    <property type="component" value="Chromosome 2"/>
</dbReference>
<dbReference type="Gene3D" id="2.60.120.10">
    <property type="entry name" value="Jelly Rolls"/>
    <property type="match status" value="1"/>
</dbReference>
<feature type="compositionally biased region" description="Basic and acidic residues" evidence="1">
    <location>
        <begin position="479"/>
        <end position="490"/>
    </location>
</feature>
<feature type="region of interest" description="Disordered" evidence="1">
    <location>
        <begin position="322"/>
        <end position="341"/>
    </location>
</feature>
<feature type="compositionally biased region" description="Basic and acidic residues" evidence="1">
    <location>
        <begin position="529"/>
        <end position="541"/>
    </location>
</feature>
<feature type="compositionally biased region" description="Basic and acidic residues" evidence="1">
    <location>
        <begin position="63"/>
        <end position="73"/>
    </location>
</feature>
<dbReference type="OrthoDB" id="1939643at2759"/>
<dbReference type="InterPro" id="IPR014710">
    <property type="entry name" value="RmlC-like_jellyroll"/>
</dbReference>
<proteinExistence type="predicted"/>
<dbReference type="GeneTree" id="ENSGT01140000282920"/>
<feature type="compositionally biased region" description="Polar residues" evidence="1">
    <location>
        <begin position="599"/>
        <end position="610"/>
    </location>
</feature>
<feature type="compositionally biased region" description="Basic and acidic residues" evidence="1">
    <location>
        <begin position="669"/>
        <end position="683"/>
    </location>
</feature>
<feature type="compositionally biased region" description="Polar residues" evidence="1">
    <location>
        <begin position="561"/>
        <end position="571"/>
    </location>
</feature>
<feature type="region of interest" description="Disordered" evidence="1">
    <location>
        <begin position="1"/>
        <end position="28"/>
    </location>
</feature>
<reference evidence="2" key="3">
    <citation type="submission" date="2025-09" db="UniProtKB">
        <authorList>
            <consortium name="Ensembl"/>
        </authorList>
    </citation>
    <scope>IDENTIFICATION</scope>
</reference>
<protein>
    <submittedName>
        <fullName evidence="2">Uncharacterized LOC108938995</fullName>
    </submittedName>
</protein>
<name>A0A8C9S406_SCLFO</name>
<dbReference type="AlphaFoldDB" id="A0A8C9S406"/>
<feature type="compositionally biased region" description="Acidic residues" evidence="1">
    <location>
        <begin position="109"/>
        <end position="123"/>
    </location>
</feature>
<reference evidence="2" key="2">
    <citation type="submission" date="2025-08" db="UniProtKB">
        <authorList>
            <consortium name="Ensembl"/>
        </authorList>
    </citation>
    <scope>IDENTIFICATION</scope>
</reference>
<gene>
    <name evidence="2" type="primary">si:ch211-161h7.4</name>
</gene>
<evidence type="ECO:0000313" key="3">
    <source>
        <dbReference type="Proteomes" id="UP000694397"/>
    </source>
</evidence>
<sequence>MEHKLKLPNLGRPPPKLRYFGTDTTRSQNERIKSVVRNIEEYFDEFDSSSDTEDDLSPLCKRSTQEWKEEDPQHPAQLKPDPVIELVLETSECPPSQKESGFMRTSSPIDEESERGDQGAEDDGDHRASPLLLDDDRFNDPQGMRQPDQKIKSLVTALNMTNAHSPSEGLNSASQSNIRSLSSKGSSAFLLKLKDVSQPKMLSFRKQAVPVAIHTHLEPIEDFMILDDEDLESPRCISIPKRSNTNKNQPTCEHLGVTAKEVELHGKTSQTVGWKEKTKQMKNKQRHCNGGDSLHFAHLKEKGQTKKAKALQLKAKQKWQEEQEKVKSSEKQQNADLVHDQEDVLPSVPLSYSEINNESGCQEIFKKQEAPLVGTDHHITNEKRKRRKKQDRILNDDNPSDALETQQTVARKKSKSGKTQDFVEQTPAPCAEEDLGLTEKARISRQKKASAGSKRNATKRGLSIRSNVELTQAPSQKQHTQDKPHDDGPHPHYMNIGQSSPGHEQYIPAPANQKHRNCMTEQSNGHSHPKSEEEKGPKETGYDDNEDVGKRRRRKPGSWWLINQDNDQVDSNMDDNNKKLYGSKRKKFNRIQELAEPNMNKSSKTELNSRTNKKNLKSRELVLKSPKIKGPSKVPGQLEQQEEQGHDRARGHEATNVRSERSIMQLKPSSEDDRTGVFSDAHHPGIPRKSGCSMAQHVPCSCPDSDNSGKRQRHPPGNWWEVPKLQVFDNMGSPKHLEGSMLNAFATKPQSSREAGVCSREPLLKNPKKWLMVKNAKTAMKYFGTIFTPGDAEDTGVPKTALQHQGDTYSTSSCKKTLLDDHQCSCTSLSFQAEGDGHLSSVDPVPLTFPQNHSTARYKKHTAKTPPARCSPRASQVGWRSSYVEDWKGFKSGPSSMIDPGTCKDHEDMSLSCHKECLSKSMLGQPPLSPVVLEVEDRADLVVWLKNVLSTSDGTSVITPEHFQWYAYHGRAMGVRVDLLYDSFSCGKVLLGSYMKKPLQVDTHAVSVYNIVTSSLSVKINDVQTIHFPGETFMVPCGYEYEMCNLTAEPALLFYHRMLSEME</sequence>
<evidence type="ECO:0000313" key="2">
    <source>
        <dbReference type="Ensembl" id="ENSSFOP00015025202.2"/>
    </source>
</evidence>
<dbReference type="Ensembl" id="ENSSFOT00015025480.2">
    <property type="protein sequence ID" value="ENSSFOP00015025202.2"/>
    <property type="gene ID" value="ENSSFOG00015016229.2"/>
</dbReference>
<feature type="compositionally biased region" description="Basic and acidic residues" evidence="1">
    <location>
        <begin position="643"/>
        <end position="661"/>
    </location>
</feature>
<feature type="region of interest" description="Disordered" evidence="1">
    <location>
        <begin position="44"/>
        <end position="147"/>
    </location>
</feature>
<feature type="compositionally biased region" description="Polar residues" evidence="1">
    <location>
        <begin position="93"/>
        <end position="108"/>
    </location>
</feature>